<keyword evidence="3" id="KW-0378">Hydrolase</keyword>
<evidence type="ECO:0000256" key="1">
    <source>
        <dbReference type="SAM" id="SignalP"/>
    </source>
</evidence>
<evidence type="ECO:0000313" key="3">
    <source>
        <dbReference type="EMBL" id="MCP2333484.1"/>
    </source>
</evidence>
<dbReference type="GO" id="GO:0016787">
    <property type="term" value="F:hydrolase activity"/>
    <property type="evidence" value="ECO:0007669"/>
    <property type="project" value="UniProtKB-KW"/>
</dbReference>
<proteinExistence type="predicted"/>
<dbReference type="SUPFAM" id="SSF53474">
    <property type="entry name" value="alpha/beta-Hydrolases"/>
    <property type="match status" value="1"/>
</dbReference>
<keyword evidence="4" id="KW-1185">Reference proteome</keyword>
<feature type="domain" description="DUF1023" evidence="2">
    <location>
        <begin position="151"/>
        <end position="330"/>
    </location>
</feature>
<dbReference type="Pfam" id="PF06259">
    <property type="entry name" value="Abhydrolase_8"/>
    <property type="match status" value="1"/>
</dbReference>
<keyword evidence="1" id="KW-0732">Signal</keyword>
<feature type="signal peptide" evidence="1">
    <location>
        <begin position="1"/>
        <end position="25"/>
    </location>
</feature>
<name>A0ABT1JMJ6_ACTCY</name>
<reference evidence="3 4" key="1">
    <citation type="submission" date="2022-06" db="EMBL/GenBank/DDBJ databases">
        <title>Genomic Encyclopedia of Type Strains, Phase I: the one thousand microbial genomes (KMG-I) project.</title>
        <authorList>
            <person name="Kyrpides N."/>
        </authorList>
    </citation>
    <scope>NUCLEOTIDE SEQUENCE [LARGE SCALE GENOMIC DNA]</scope>
    <source>
        <strain evidence="3 4">DSM 43889</strain>
    </source>
</reference>
<gene>
    <name evidence="3" type="ORF">G443_003754</name>
</gene>
<dbReference type="InterPro" id="IPR010427">
    <property type="entry name" value="DUF1023"/>
</dbReference>
<dbReference type="Proteomes" id="UP000791080">
    <property type="component" value="Unassembled WGS sequence"/>
</dbReference>
<organism evidence="3 4">
    <name type="scientific">Actinoalloteichus caeruleus DSM 43889</name>
    <dbReference type="NCBI Taxonomy" id="1120930"/>
    <lineage>
        <taxon>Bacteria</taxon>
        <taxon>Bacillati</taxon>
        <taxon>Actinomycetota</taxon>
        <taxon>Actinomycetes</taxon>
        <taxon>Pseudonocardiales</taxon>
        <taxon>Pseudonocardiaceae</taxon>
        <taxon>Actinoalloteichus</taxon>
        <taxon>Actinoalloteichus cyanogriseus</taxon>
    </lineage>
</organism>
<accession>A0ABT1JMJ6</accession>
<dbReference type="EMBL" id="AUBJ02000001">
    <property type="protein sequence ID" value="MCP2333484.1"/>
    <property type="molecule type" value="Genomic_DNA"/>
</dbReference>
<dbReference type="Gene3D" id="3.40.50.1820">
    <property type="entry name" value="alpha/beta hydrolase"/>
    <property type="match status" value="1"/>
</dbReference>
<protein>
    <submittedName>
        <fullName evidence="3">Alpha/beta hydrolase</fullName>
    </submittedName>
</protein>
<evidence type="ECO:0000259" key="2">
    <source>
        <dbReference type="Pfam" id="PF06259"/>
    </source>
</evidence>
<feature type="chain" id="PRO_5047450580" evidence="1">
    <location>
        <begin position="26"/>
        <end position="393"/>
    </location>
</feature>
<dbReference type="InterPro" id="IPR029058">
    <property type="entry name" value="AB_hydrolase_fold"/>
</dbReference>
<comment type="caution">
    <text evidence="3">The sequence shown here is derived from an EMBL/GenBank/DDBJ whole genome shotgun (WGS) entry which is preliminary data.</text>
</comment>
<dbReference type="RefSeq" id="WP_051314122.1">
    <property type="nucleotide sequence ID" value="NZ_AUBJ02000001.1"/>
</dbReference>
<evidence type="ECO:0000313" key="4">
    <source>
        <dbReference type="Proteomes" id="UP000791080"/>
    </source>
</evidence>
<sequence>MGRLRSLFGTVVVAAAAVGSSSALDATPTGDLVAPPPGTVEWAAERTEAGDRTPAPGAGTPSEVSEFFARLDGDETDRLAREHPGVVGNLDGVPVDVRLDANERALRQALSEVEARASDGELIGERRREAADRAEVYRDLLAGDRRFLVFDPRGRGLVAEVFGDVEDADSVTVLVPGNDSDLDGFDQPTAPTRSAARAGEALFTEQRARHPEVRTAVIAWSGYVSPRGLGLDAATATLAEAGAVRLERLLAGLATLGRDAGTPPTAHLVCHSYGSVVCSLAARRGDLDVGSLVAVGSPGLRAETAAELSGANQVWATRADDDWIGWVAGLSLGGLGHGTDPTEPSFGARLIPTGTASGHDGYFVPGTESLGRLAEITVAHGVGVPGRTTPDAP</sequence>